<dbReference type="InterPro" id="IPR050194">
    <property type="entry name" value="Glycosyltransferase_grp1"/>
</dbReference>
<organism evidence="4 5">
    <name type="scientific">Shigella dysenteriae WRSd3</name>
    <dbReference type="NCBI Taxonomy" id="1401327"/>
    <lineage>
        <taxon>Bacteria</taxon>
        <taxon>Pseudomonadati</taxon>
        <taxon>Pseudomonadota</taxon>
        <taxon>Gammaproteobacteria</taxon>
        <taxon>Enterobacterales</taxon>
        <taxon>Enterobacteriaceae</taxon>
        <taxon>Shigella</taxon>
    </lineage>
</organism>
<dbReference type="InterPro" id="IPR001296">
    <property type="entry name" value="Glyco_trans_1"/>
</dbReference>
<keyword evidence="4" id="KW-0328">Glycosyltransferase</keyword>
<dbReference type="PANTHER" id="PTHR45947">
    <property type="entry name" value="SULFOQUINOVOSYL TRANSFERASE SQD2"/>
    <property type="match status" value="1"/>
</dbReference>
<dbReference type="PANTHER" id="PTHR45947:SF3">
    <property type="entry name" value="SULFOQUINOVOSYL TRANSFERASE SQD2"/>
    <property type="match status" value="1"/>
</dbReference>
<feature type="domain" description="Glycosyl transferase family 1" evidence="1">
    <location>
        <begin position="186"/>
        <end position="340"/>
    </location>
</feature>
<dbReference type="Proteomes" id="UP000017944">
    <property type="component" value="Unassembled WGS sequence"/>
</dbReference>
<name>A0A090NH77_SHIDY</name>
<feature type="domain" description="Glycosyltransferase subfamily 4-like N-terminal" evidence="2">
    <location>
        <begin position="12"/>
        <end position="161"/>
    </location>
</feature>
<reference evidence="4 5" key="1">
    <citation type="submission" date="2013-10" db="EMBL/GenBank/DDBJ databases">
        <title>Draft genomes and the virulence plasmids of Sd1617 vaccine constructs: WRSd3 and WRSd5.</title>
        <authorList>
            <person name="Aksomboon Vongsawan A."/>
            <person name="Venkatesan M.M."/>
            <person name="Vaisvil B."/>
            <person name="Emel G."/>
            <person name="Kepatral V."/>
            <person name="Sethabutr O."/>
            <person name="Serichantalergs O."/>
            <person name="Mason C."/>
        </authorList>
    </citation>
    <scope>NUCLEOTIDE SEQUENCE [LARGE SCALE GENOMIC DNA]</scope>
    <source>
        <strain evidence="4 5">WRSd3</strain>
        <plasmid evidence="3">unnamed</plasmid>
    </source>
</reference>
<dbReference type="SUPFAM" id="SSF53756">
    <property type="entry name" value="UDP-Glycosyltransferase/glycogen phosphorylase"/>
    <property type="match status" value="1"/>
</dbReference>
<gene>
    <name evidence="4" type="ORF">WRSd3_02047</name>
    <name evidence="3" type="ORF">WRSd3_p00316</name>
</gene>
<geneLocation type="plasmid" evidence="3">
    <name>unnamed</name>
</geneLocation>
<keyword evidence="3" id="KW-0614">Plasmid</keyword>
<dbReference type="CDD" id="cd03801">
    <property type="entry name" value="GT4_PimA-like"/>
    <property type="match status" value="1"/>
</dbReference>
<dbReference type="EMBL" id="AXUT01000778">
    <property type="protein sequence ID" value="ESU76164.1"/>
    <property type="molecule type" value="Genomic_DNA"/>
</dbReference>
<proteinExistence type="predicted"/>
<dbReference type="RefSeq" id="WP_005015483.1">
    <property type="nucleotide sequence ID" value="NZ_AXUT01000154.1"/>
</dbReference>
<evidence type="ECO:0000259" key="2">
    <source>
        <dbReference type="Pfam" id="PF13439"/>
    </source>
</evidence>
<dbReference type="Gene3D" id="3.40.50.2000">
    <property type="entry name" value="Glycogen Phosphorylase B"/>
    <property type="match status" value="2"/>
</dbReference>
<protein>
    <submittedName>
        <fullName evidence="4">Glycosyltransferase</fullName>
        <ecNumber evidence="4">2.4.1.-</ecNumber>
    </submittedName>
</protein>
<evidence type="ECO:0000313" key="4">
    <source>
        <dbReference type="EMBL" id="ESU79555.1"/>
    </source>
</evidence>
<dbReference type="Pfam" id="PF00534">
    <property type="entry name" value="Glycos_transf_1"/>
    <property type="match status" value="1"/>
</dbReference>
<dbReference type="InterPro" id="IPR028098">
    <property type="entry name" value="Glyco_trans_4-like_N"/>
</dbReference>
<dbReference type="PATRIC" id="fig|1401327.3.peg.1897"/>
<sequence>MNILFTESSPNIGGQELQAVAQMKALKKMGHSVLLVCRENSKIAFEASKLGIDITFALFRNSLHIPTAWRLLGIVHGFQPNAIVCHSGHDSNIVGLVRLFTWKHPFRIIRQKTYLTRKTKVFSINHFCDEVIVPGTSMKTHLEQEGCRTRVTVVPPGFDFQKLYVDSRNSLPPNVLSWLASRRGCPVIAQVGMLRPEKGHEFMLNLLFHLKMNGRQFCWLIVGSGTPELREHLQYQIDSMGMHDDVFIADNVFPAAPVYRVASLVVLPSENESFGMVLAEASAFSVPVLASQIGGIPDVIQNNQTGTLLPAGNKHAWMCALNDFFNDPGRFYQMARQAKQDIEERFDINKTALKILTLAKHK</sequence>
<comment type="caution">
    <text evidence="4">The sequence shown here is derived from an EMBL/GenBank/DDBJ whole genome shotgun (WGS) entry which is preliminary data.</text>
</comment>
<dbReference type="EC" id="2.4.1.-" evidence="4"/>
<evidence type="ECO:0000259" key="1">
    <source>
        <dbReference type="Pfam" id="PF00534"/>
    </source>
</evidence>
<dbReference type="GO" id="GO:0016757">
    <property type="term" value="F:glycosyltransferase activity"/>
    <property type="evidence" value="ECO:0007669"/>
    <property type="project" value="UniProtKB-KW"/>
</dbReference>
<evidence type="ECO:0000313" key="5">
    <source>
        <dbReference type="Proteomes" id="UP000017944"/>
    </source>
</evidence>
<keyword evidence="4" id="KW-0808">Transferase</keyword>
<evidence type="ECO:0000313" key="3">
    <source>
        <dbReference type="EMBL" id="ESU76164.1"/>
    </source>
</evidence>
<dbReference type="Pfam" id="PF13439">
    <property type="entry name" value="Glyco_transf_4"/>
    <property type="match status" value="1"/>
</dbReference>
<dbReference type="EMBL" id="AXUT01000154">
    <property type="protein sequence ID" value="ESU79555.1"/>
    <property type="molecule type" value="Genomic_DNA"/>
</dbReference>
<accession>A0A090NH77</accession>
<dbReference type="AlphaFoldDB" id="A0A090NH77"/>